<accession>A0A4U1B423</accession>
<comment type="caution">
    <text evidence="1">The sequence shown here is derived from an EMBL/GenBank/DDBJ whole genome shotgun (WGS) entry which is preliminary data.</text>
</comment>
<organism evidence="1 2">
    <name type="scientific">Thalassotalea mangrovi</name>
    <dbReference type="NCBI Taxonomy" id="2572245"/>
    <lineage>
        <taxon>Bacteria</taxon>
        <taxon>Pseudomonadati</taxon>
        <taxon>Pseudomonadota</taxon>
        <taxon>Gammaproteobacteria</taxon>
        <taxon>Alteromonadales</taxon>
        <taxon>Colwelliaceae</taxon>
        <taxon>Thalassotalea</taxon>
    </lineage>
</organism>
<dbReference type="AlphaFoldDB" id="A0A4U1B423"/>
<keyword evidence="2" id="KW-1185">Reference proteome</keyword>
<reference evidence="1 2" key="1">
    <citation type="submission" date="2019-04" db="EMBL/GenBank/DDBJ databases">
        <title>Thalassotalea guangxiensis sp. nov., isolated from sediment of the coastal wetland.</title>
        <authorList>
            <person name="Zheng S."/>
            <person name="Zhang D."/>
        </authorList>
    </citation>
    <scope>NUCLEOTIDE SEQUENCE [LARGE SCALE GENOMIC DNA]</scope>
    <source>
        <strain evidence="1 2">ZS-4</strain>
    </source>
</reference>
<gene>
    <name evidence="1" type="ORF">E8M12_11030</name>
</gene>
<name>A0A4U1B423_9GAMM</name>
<dbReference type="Proteomes" id="UP000307999">
    <property type="component" value="Unassembled WGS sequence"/>
</dbReference>
<dbReference type="EMBL" id="SWDB01000027">
    <property type="protein sequence ID" value="TKB44663.1"/>
    <property type="molecule type" value="Genomic_DNA"/>
</dbReference>
<sequence>MAREGLFAENAGAIFCDRLSSVMVMDDRYAENAWMPAWTLVCRKCLEHISDSIFGDNEEPSPEVTL</sequence>
<protein>
    <submittedName>
        <fullName evidence="1">Uncharacterized protein</fullName>
    </submittedName>
</protein>
<evidence type="ECO:0000313" key="2">
    <source>
        <dbReference type="Proteomes" id="UP000307999"/>
    </source>
</evidence>
<proteinExistence type="predicted"/>
<evidence type="ECO:0000313" key="1">
    <source>
        <dbReference type="EMBL" id="TKB44663.1"/>
    </source>
</evidence>
<dbReference type="RefSeq" id="WP_136736197.1">
    <property type="nucleotide sequence ID" value="NZ_SWDB01000027.1"/>
</dbReference>